<dbReference type="PANTHER" id="PTHR30244:SF34">
    <property type="entry name" value="DTDP-4-AMINO-4,6-DIDEOXYGALACTOSE TRANSAMINASE"/>
    <property type="match status" value="1"/>
</dbReference>
<proteinExistence type="inferred from homology"/>
<dbReference type="CDD" id="cd00616">
    <property type="entry name" value="AHBA_syn"/>
    <property type="match status" value="1"/>
</dbReference>
<gene>
    <name evidence="6" type="ORF">BI198_12460</name>
</gene>
<dbReference type="STRING" id="1628148.BI198_12460"/>
<dbReference type="InterPro" id="IPR000653">
    <property type="entry name" value="DegT/StrS_aminotransferase"/>
</dbReference>
<dbReference type="GO" id="GO:0000271">
    <property type="term" value="P:polysaccharide biosynthetic process"/>
    <property type="evidence" value="ECO:0007669"/>
    <property type="project" value="TreeGrafter"/>
</dbReference>
<dbReference type="GO" id="GO:0030170">
    <property type="term" value="F:pyridoxal phosphate binding"/>
    <property type="evidence" value="ECO:0007669"/>
    <property type="project" value="TreeGrafter"/>
</dbReference>
<evidence type="ECO:0000313" key="6">
    <source>
        <dbReference type="EMBL" id="OEY70292.1"/>
    </source>
</evidence>
<evidence type="ECO:0000256" key="1">
    <source>
        <dbReference type="ARBA" id="ARBA00022898"/>
    </source>
</evidence>
<dbReference type="EMBL" id="MKEK01000001">
    <property type="protein sequence ID" value="OEY70292.1"/>
    <property type="molecule type" value="Genomic_DNA"/>
</dbReference>
<dbReference type="OrthoDB" id="9804264at2"/>
<protein>
    <submittedName>
        <fullName evidence="6">UDP-4-amino-4, 6-dideoxy-N-acetyl-beta-L-altrosamine transaminase</fullName>
    </submittedName>
</protein>
<evidence type="ECO:0000256" key="5">
    <source>
        <dbReference type="RuleBase" id="RU004508"/>
    </source>
</evidence>
<dbReference type="InterPro" id="IPR015421">
    <property type="entry name" value="PyrdxlP-dep_Trfase_major"/>
</dbReference>
<dbReference type="AlphaFoldDB" id="A0A1E7Q7X3"/>
<dbReference type="Gene3D" id="3.90.1150.10">
    <property type="entry name" value="Aspartate Aminotransferase, domain 1"/>
    <property type="match status" value="1"/>
</dbReference>
<evidence type="ECO:0000256" key="4">
    <source>
        <dbReference type="PIRSR" id="PIRSR000390-2"/>
    </source>
</evidence>
<dbReference type="InterPro" id="IPR015422">
    <property type="entry name" value="PyrdxlP-dep_Trfase_small"/>
</dbReference>
<sequence>MIPYGRQHISQSDIDAVTEVLHSDFLTQGPAVPAFEQRLAELTTAQHAIAVNSATSALHLACLALGVGLGSRVWTSPISFVASANCARYCGADVDFVDIEPDTGNMAVDSLREKLEQARLTDTLPQVVIPVHLAGASCDMQQIYYLAKEFGFSIIEDASHAVGAQYQDEPVGSCRYSDISIFSFHPVKIITTGEGGIALTNKPELADKMRLLRSHGISRDDNLMTELSHGAWYYQQLQLGFNYRMTDIQAALGLSQSTRLMPIIQKRQLLAANYDRLLANLPLGLPQLDDTNISAWHLYIIRLNDKTKRKLVFDGLRDAGIGVNVHYIPIHTQPYYQQLGFDWGDFPIAEDFYERIISLPMFPELTGEQQQYISEILQQLLDN</sequence>
<dbReference type="InterPro" id="IPR015424">
    <property type="entry name" value="PyrdxlP-dep_Trfase"/>
</dbReference>
<evidence type="ECO:0000256" key="2">
    <source>
        <dbReference type="ARBA" id="ARBA00037999"/>
    </source>
</evidence>
<keyword evidence="7" id="KW-1185">Reference proteome</keyword>
<name>A0A1E7Q7X3_9GAMM</name>
<comment type="caution">
    <text evidence="6">The sequence shown here is derived from an EMBL/GenBank/DDBJ whole genome shotgun (WGS) entry which is preliminary data.</text>
</comment>
<reference evidence="7" key="1">
    <citation type="submission" date="2016-09" db="EMBL/GenBank/DDBJ databases">
        <authorList>
            <person name="Wan X."/>
            <person name="Hou S."/>
        </authorList>
    </citation>
    <scope>NUCLEOTIDE SEQUENCE [LARGE SCALE GENOMIC DNA]</scope>
    <source>
        <strain evidence="7">KH87</strain>
    </source>
</reference>
<organism evidence="6 7">
    <name type="scientific">Rheinheimera salexigens</name>
    <dbReference type="NCBI Taxonomy" id="1628148"/>
    <lineage>
        <taxon>Bacteria</taxon>
        <taxon>Pseudomonadati</taxon>
        <taxon>Pseudomonadota</taxon>
        <taxon>Gammaproteobacteria</taxon>
        <taxon>Chromatiales</taxon>
        <taxon>Chromatiaceae</taxon>
        <taxon>Rheinheimera</taxon>
    </lineage>
</organism>
<keyword evidence="1 4" id="KW-0663">Pyridoxal phosphate</keyword>
<dbReference type="SUPFAM" id="SSF53383">
    <property type="entry name" value="PLP-dependent transferases"/>
    <property type="match status" value="1"/>
</dbReference>
<evidence type="ECO:0000256" key="3">
    <source>
        <dbReference type="PIRSR" id="PIRSR000390-1"/>
    </source>
</evidence>
<dbReference type="InterPro" id="IPR020026">
    <property type="entry name" value="PseC"/>
</dbReference>
<feature type="modified residue" description="N6-(pyridoxal phosphate)lysine" evidence="4">
    <location>
        <position position="188"/>
    </location>
</feature>
<dbReference type="RefSeq" id="WP_070049846.1">
    <property type="nucleotide sequence ID" value="NZ_CBCSDO010000008.1"/>
</dbReference>
<dbReference type="GO" id="GO:0008483">
    <property type="term" value="F:transaminase activity"/>
    <property type="evidence" value="ECO:0007669"/>
    <property type="project" value="TreeGrafter"/>
</dbReference>
<comment type="similarity">
    <text evidence="2 5">Belongs to the DegT/DnrJ/EryC1 family.</text>
</comment>
<evidence type="ECO:0000313" key="7">
    <source>
        <dbReference type="Proteomes" id="UP000242258"/>
    </source>
</evidence>
<dbReference type="NCBIfam" id="TIGR03588">
    <property type="entry name" value="PseC"/>
    <property type="match status" value="1"/>
</dbReference>
<dbReference type="Pfam" id="PF01041">
    <property type="entry name" value="DegT_DnrJ_EryC1"/>
    <property type="match status" value="1"/>
</dbReference>
<dbReference type="Proteomes" id="UP000242258">
    <property type="component" value="Unassembled WGS sequence"/>
</dbReference>
<dbReference type="Gene3D" id="3.40.640.10">
    <property type="entry name" value="Type I PLP-dependent aspartate aminotransferase-like (Major domain)"/>
    <property type="match status" value="1"/>
</dbReference>
<dbReference type="PIRSF" id="PIRSF000390">
    <property type="entry name" value="PLP_StrS"/>
    <property type="match status" value="1"/>
</dbReference>
<dbReference type="PANTHER" id="PTHR30244">
    <property type="entry name" value="TRANSAMINASE"/>
    <property type="match status" value="1"/>
</dbReference>
<accession>A0A1E7Q7X3</accession>
<feature type="active site" description="Proton acceptor" evidence="3">
    <location>
        <position position="188"/>
    </location>
</feature>